<accession>A8ZQQ0</accession>
<organism evidence="1 2">
    <name type="scientific">Acaryochloris marina (strain MBIC 11017)</name>
    <dbReference type="NCBI Taxonomy" id="329726"/>
    <lineage>
        <taxon>Bacteria</taxon>
        <taxon>Bacillati</taxon>
        <taxon>Cyanobacteriota</taxon>
        <taxon>Cyanophyceae</taxon>
        <taxon>Acaryochloridales</taxon>
        <taxon>Acaryochloridaceae</taxon>
        <taxon>Acaryochloris</taxon>
    </lineage>
</organism>
<reference evidence="1 2" key="1">
    <citation type="journal article" date="2008" name="Proc. Natl. Acad. Sci. U.S.A.">
        <title>Niche adaptation and genome expansion in the chlorophyll d-producing cyanobacterium Acaryochloris marina.</title>
        <authorList>
            <person name="Swingley W.D."/>
            <person name="Chen M."/>
            <person name="Cheung P.C."/>
            <person name="Conrad A.L."/>
            <person name="Dejesa L.C."/>
            <person name="Hao J."/>
            <person name="Honchak B.M."/>
            <person name="Karbach L.E."/>
            <person name="Kurdoglu A."/>
            <person name="Lahiri S."/>
            <person name="Mastrian S.D."/>
            <person name="Miyashita H."/>
            <person name="Page L."/>
            <person name="Ramakrishna P."/>
            <person name="Satoh S."/>
            <person name="Sattley W.M."/>
            <person name="Shimada Y."/>
            <person name="Taylor H.L."/>
            <person name="Tomo T."/>
            <person name="Tsuchiya T."/>
            <person name="Wang Z.T."/>
            <person name="Raymond J."/>
            <person name="Mimuro M."/>
            <person name="Blankenship R.E."/>
            <person name="Touchman J.W."/>
        </authorList>
    </citation>
    <scope>NUCLEOTIDE SEQUENCE [LARGE SCALE GENOMIC DNA]</scope>
    <source>
        <strain evidence="2">MBIC 11017</strain>
        <plasmid evidence="2">Plasmid pREB7</plasmid>
    </source>
</reference>
<sequence>MPTHKELVAPGAALADLVVSGEGDVEGTVEKILARFLDLGSV</sequence>
<keyword evidence="1" id="KW-0614">Plasmid</keyword>
<dbReference type="AlphaFoldDB" id="A8ZQQ0"/>
<gene>
    <name evidence="1" type="ordered locus">AM1_G0156</name>
</gene>
<geneLocation type="plasmid" evidence="1 2">
    <name>pREB7</name>
</geneLocation>
<evidence type="ECO:0000313" key="2">
    <source>
        <dbReference type="Proteomes" id="UP000000268"/>
    </source>
</evidence>
<dbReference type="EMBL" id="CP000844">
    <property type="protein sequence ID" value="ABW33336.1"/>
    <property type="molecule type" value="Genomic_DNA"/>
</dbReference>
<dbReference type="KEGG" id="amr:AM1_G0156"/>
<dbReference type="HOGENOM" id="CLU_3245639_0_0_3"/>
<name>A8ZQQ0_ACAM1</name>
<dbReference type="Proteomes" id="UP000000268">
    <property type="component" value="Plasmid pREB7"/>
</dbReference>
<proteinExistence type="predicted"/>
<dbReference type="RefSeq" id="WP_012168401.1">
    <property type="nucleotide sequence ID" value="NC_009932.1"/>
</dbReference>
<keyword evidence="2" id="KW-1185">Reference proteome</keyword>
<evidence type="ECO:0000313" key="1">
    <source>
        <dbReference type="EMBL" id="ABW33336.1"/>
    </source>
</evidence>
<protein>
    <submittedName>
        <fullName evidence="1">Uncharacterized protein</fullName>
    </submittedName>
</protein>